<proteinExistence type="predicted"/>
<evidence type="ECO:0000313" key="2">
    <source>
        <dbReference type="Proteomes" id="UP000813463"/>
    </source>
</evidence>
<feature type="compositionally biased region" description="Polar residues" evidence="1">
    <location>
        <begin position="214"/>
        <end position="242"/>
    </location>
</feature>
<feature type="compositionally biased region" description="Gly residues" evidence="1">
    <location>
        <begin position="159"/>
        <end position="177"/>
    </location>
</feature>
<feature type="region of interest" description="Disordered" evidence="1">
    <location>
        <begin position="60"/>
        <end position="89"/>
    </location>
</feature>
<evidence type="ECO:0000256" key="1">
    <source>
        <dbReference type="SAM" id="MobiDB-lite"/>
    </source>
</evidence>
<dbReference type="Proteomes" id="UP000813463">
    <property type="component" value="Chromosome 1"/>
</dbReference>
<gene>
    <name evidence="3" type="primary">LOC130465574</name>
</gene>
<dbReference type="GeneID" id="130465574"/>
<evidence type="ECO:0008006" key="4">
    <source>
        <dbReference type="Google" id="ProtNLM"/>
    </source>
</evidence>
<feature type="region of interest" description="Disordered" evidence="1">
    <location>
        <begin position="105"/>
        <end position="242"/>
    </location>
</feature>
<sequence length="242" mass="26927">MLGIPCCHAVACIYFLNKEAEAYVDDCYKREVYLKAYSGSIPAIEGERYWPRVEHPLDPPPIKIEPGRPRVNRIRDPMEDPKKPGTLKRTGIEMTCSVCHIKGHNKRRCPNKDSAPAPSEPQPKRPRGRPRKDGQPPVSHSQVASTDHHNATALPSKLGRGGRMCRGGAGSWGGGGKNIKRQRHKGREDIYRKRKGKKPSTGGQWVVHCIRWQGSRQPRSANEQATPSSQASTVHQGTQPRA</sequence>
<organism evidence="2 3">
    <name type="scientific">Spinacia oleracea</name>
    <name type="common">Spinach</name>
    <dbReference type="NCBI Taxonomy" id="3562"/>
    <lineage>
        <taxon>Eukaryota</taxon>
        <taxon>Viridiplantae</taxon>
        <taxon>Streptophyta</taxon>
        <taxon>Embryophyta</taxon>
        <taxon>Tracheophyta</taxon>
        <taxon>Spermatophyta</taxon>
        <taxon>Magnoliopsida</taxon>
        <taxon>eudicotyledons</taxon>
        <taxon>Gunneridae</taxon>
        <taxon>Pentapetalae</taxon>
        <taxon>Caryophyllales</taxon>
        <taxon>Chenopodiaceae</taxon>
        <taxon>Chenopodioideae</taxon>
        <taxon>Anserineae</taxon>
        <taxon>Spinacia</taxon>
    </lineage>
</organism>
<evidence type="ECO:0000313" key="3">
    <source>
        <dbReference type="RefSeq" id="XP_056690366.1"/>
    </source>
</evidence>
<accession>A0ABM3R424</accession>
<dbReference type="RefSeq" id="XP_056690366.1">
    <property type="nucleotide sequence ID" value="XM_056834388.1"/>
</dbReference>
<reference evidence="3" key="2">
    <citation type="submission" date="2025-08" db="UniProtKB">
        <authorList>
            <consortium name="RefSeq"/>
        </authorList>
    </citation>
    <scope>IDENTIFICATION</scope>
    <source>
        <tissue evidence="3">Leaf</tissue>
    </source>
</reference>
<keyword evidence="2" id="KW-1185">Reference proteome</keyword>
<feature type="compositionally biased region" description="Basic and acidic residues" evidence="1">
    <location>
        <begin position="65"/>
        <end position="83"/>
    </location>
</feature>
<name>A0ABM3R424_SPIOL</name>
<protein>
    <recommendedName>
        <fullName evidence="4">SWIM-type domain-containing protein</fullName>
    </recommendedName>
</protein>
<reference evidence="2" key="1">
    <citation type="journal article" date="2021" name="Nat. Commun.">
        <title>Genomic analyses provide insights into spinach domestication and the genetic basis of agronomic traits.</title>
        <authorList>
            <person name="Cai X."/>
            <person name="Sun X."/>
            <person name="Xu C."/>
            <person name="Sun H."/>
            <person name="Wang X."/>
            <person name="Ge C."/>
            <person name="Zhang Z."/>
            <person name="Wang Q."/>
            <person name="Fei Z."/>
            <person name="Jiao C."/>
            <person name="Wang Q."/>
        </authorList>
    </citation>
    <scope>NUCLEOTIDE SEQUENCE [LARGE SCALE GENOMIC DNA]</scope>
    <source>
        <strain evidence="2">cv. Varoflay</strain>
    </source>
</reference>